<dbReference type="RefSeq" id="WP_344706200.1">
    <property type="nucleotide sequence ID" value="NZ_BAABBQ010000001.1"/>
</dbReference>
<dbReference type="Proteomes" id="UP001500235">
    <property type="component" value="Unassembled WGS sequence"/>
</dbReference>
<keyword evidence="3" id="KW-1185">Reference proteome</keyword>
<feature type="region of interest" description="Disordered" evidence="1">
    <location>
        <begin position="31"/>
        <end position="135"/>
    </location>
</feature>
<sequence length="222" mass="24181">MEDTSKTPRQGDEIGSLPQAVHIAYVAAAQARATELSEGGTERTPPQASDQQVPFPSAQTPSIDLGAVQDRGRGENAEAFKPGARPLRSPPETGRGEQLHKLGPTPVRCEGPVDNGPSSARSQGQTADHQTAGPKVILRPDMTEEEMDDAAARLRPPSQDELAIRLTTRYRMTITGMLKRKVSYQTILTVLEQGPDGSDFKEYFGGNHHKLGRYLREKCPKN</sequence>
<comment type="caution">
    <text evidence="2">The sequence shown here is derived from an EMBL/GenBank/DDBJ whole genome shotgun (WGS) entry which is preliminary data.</text>
</comment>
<evidence type="ECO:0000256" key="1">
    <source>
        <dbReference type="SAM" id="MobiDB-lite"/>
    </source>
</evidence>
<accession>A0ABP7SKV2</accession>
<feature type="compositionally biased region" description="Polar residues" evidence="1">
    <location>
        <begin position="116"/>
        <end position="129"/>
    </location>
</feature>
<gene>
    <name evidence="2" type="ORF">GCM10022280_09120</name>
</gene>
<feature type="compositionally biased region" description="Polar residues" evidence="1">
    <location>
        <begin position="44"/>
        <end position="62"/>
    </location>
</feature>
<organism evidence="2 3">
    <name type="scientific">Sphingomonas swuensis</name>
    <dbReference type="NCBI Taxonomy" id="977800"/>
    <lineage>
        <taxon>Bacteria</taxon>
        <taxon>Pseudomonadati</taxon>
        <taxon>Pseudomonadota</taxon>
        <taxon>Alphaproteobacteria</taxon>
        <taxon>Sphingomonadales</taxon>
        <taxon>Sphingomonadaceae</taxon>
        <taxon>Sphingomonas</taxon>
    </lineage>
</organism>
<proteinExistence type="predicted"/>
<protein>
    <submittedName>
        <fullName evidence="2">Uncharacterized protein</fullName>
    </submittedName>
</protein>
<name>A0ABP7SKV2_9SPHN</name>
<evidence type="ECO:0000313" key="3">
    <source>
        <dbReference type="Proteomes" id="UP001500235"/>
    </source>
</evidence>
<dbReference type="EMBL" id="BAABBQ010000001">
    <property type="protein sequence ID" value="GAA4013168.1"/>
    <property type="molecule type" value="Genomic_DNA"/>
</dbReference>
<reference evidence="3" key="1">
    <citation type="journal article" date="2019" name="Int. J. Syst. Evol. Microbiol.">
        <title>The Global Catalogue of Microorganisms (GCM) 10K type strain sequencing project: providing services to taxonomists for standard genome sequencing and annotation.</title>
        <authorList>
            <consortium name="The Broad Institute Genomics Platform"/>
            <consortium name="The Broad Institute Genome Sequencing Center for Infectious Disease"/>
            <person name="Wu L."/>
            <person name="Ma J."/>
        </authorList>
    </citation>
    <scope>NUCLEOTIDE SEQUENCE [LARGE SCALE GENOMIC DNA]</scope>
    <source>
        <strain evidence="3">JCM 17563</strain>
    </source>
</reference>
<evidence type="ECO:0000313" key="2">
    <source>
        <dbReference type="EMBL" id="GAA4013168.1"/>
    </source>
</evidence>